<dbReference type="EMBL" id="JAJUBC010000004">
    <property type="protein sequence ID" value="MDD1792546.1"/>
    <property type="molecule type" value="Genomic_DNA"/>
</dbReference>
<name>A0ABT5QWZ7_9GAMM</name>
<comment type="caution">
    <text evidence="1">The sequence shown here is derived from an EMBL/GenBank/DDBJ whole genome shotgun (WGS) entry which is preliminary data.</text>
</comment>
<dbReference type="Proteomes" id="UP001149400">
    <property type="component" value="Unassembled WGS sequence"/>
</dbReference>
<sequence>MNNALINARAQLKANESANDNTAAPALRPVPNLPRSVAEHHANLDARASTPAPRADEAIEQAKAMFTVGHMASEFRMAYNSLTLEQRALILVAAQLDPSACISNFQDFDALSRTAICDGLKLIGALNQRFTRAVGSLNNLQPNQLH</sequence>
<evidence type="ECO:0000313" key="2">
    <source>
        <dbReference type="Proteomes" id="UP001149400"/>
    </source>
</evidence>
<accession>A0ABT5QWZ7</accession>
<protein>
    <submittedName>
        <fullName evidence="1">Uncharacterized protein</fullName>
    </submittedName>
</protein>
<keyword evidence="2" id="KW-1185">Reference proteome</keyword>
<dbReference type="RefSeq" id="WP_274163444.1">
    <property type="nucleotide sequence ID" value="NZ_JAJUBC010000004.1"/>
</dbReference>
<organism evidence="1 2">
    <name type="scientific">Enterovibrio gelatinilyticus</name>
    <dbReference type="NCBI Taxonomy" id="2899819"/>
    <lineage>
        <taxon>Bacteria</taxon>
        <taxon>Pseudomonadati</taxon>
        <taxon>Pseudomonadota</taxon>
        <taxon>Gammaproteobacteria</taxon>
        <taxon>Vibrionales</taxon>
        <taxon>Vibrionaceae</taxon>
        <taxon>Enterovibrio</taxon>
    </lineage>
</organism>
<gene>
    <name evidence="1" type="ORF">LRP50_05315</name>
</gene>
<reference evidence="1" key="1">
    <citation type="submission" date="2021-12" db="EMBL/GenBank/DDBJ databases">
        <title>Enterovibrio ZSDZ35 sp. nov. and Enterovibrio ZSDZ42 sp. nov., isolated from coastal seawater in Qingdao.</title>
        <authorList>
            <person name="Zhang P."/>
        </authorList>
    </citation>
    <scope>NUCLEOTIDE SEQUENCE</scope>
    <source>
        <strain evidence="1">ZSDZ42</strain>
    </source>
</reference>
<proteinExistence type="predicted"/>
<evidence type="ECO:0000313" key="1">
    <source>
        <dbReference type="EMBL" id="MDD1792546.1"/>
    </source>
</evidence>